<proteinExistence type="predicted"/>
<reference evidence="2" key="2">
    <citation type="submission" date="2022-06" db="UniProtKB">
        <authorList>
            <consortium name="EnsemblMetazoa"/>
        </authorList>
    </citation>
    <scope>IDENTIFICATION</scope>
    <source>
        <strain evidence="2">DF5081</strain>
    </source>
</reference>
<sequence>MSADTHYQCHLRKSPKKKSEREKRCNLPSCHWRRNTRLPFLLPSSVFFLFPPACFVRQNLSFAKFRFARLQCGAPITGYNLRRPAHQGHLERGGPHNHNTRRPNFEMILITFYALDRSLVRCDG</sequence>
<evidence type="ECO:0000256" key="1">
    <source>
        <dbReference type="SAM" id="MobiDB-lite"/>
    </source>
</evidence>
<evidence type="ECO:0000313" key="3">
    <source>
        <dbReference type="Proteomes" id="UP000005237"/>
    </source>
</evidence>
<feature type="region of interest" description="Disordered" evidence="1">
    <location>
        <begin position="1"/>
        <end position="20"/>
    </location>
</feature>
<dbReference type="AlphaFoldDB" id="A0A8R1EY35"/>
<dbReference type="Proteomes" id="UP000005237">
    <property type="component" value="Unassembled WGS sequence"/>
</dbReference>
<keyword evidence="3" id="KW-1185">Reference proteome</keyword>
<accession>A0A8R1EY35</accession>
<name>A0A8R1EY35_CAEJA</name>
<dbReference type="EnsemblMetazoa" id="CJA43204.1">
    <property type="protein sequence ID" value="CJA43204.1"/>
    <property type="gene ID" value="WBGene00219052"/>
</dbReference>
<evidence type="ECO:0000313" key="2">
    <source>
        <dbReference type="EnsemblMetazoa" id="CJA43204.1"/>
    </source>
</evidence>
<reference evidence="3" key="1">
    <citation type="submission" date="2010-08" db="EMBL/GenBank/DDBJ databases">
        <authorList>
            <consortium name="Caenorhabditis japonica Sequencing Consortium"/>
            <person name="Wilson R.K."/>
        </authorList>
    </citation>
    <scope>NUCLEOTIDE SEQUENCE [LARGE SCALE GENOMIC DNA]</scope>
    <source>
        <strain evidence="3">DF5081</strain>
    </source>
</reference>
<organism evidence="2 3">
    <name type="scientific">Caenorhabditis japonica</name>
    <dbReference type="NCBI Taxonomy" id="281687"/>
    <lineage>
        <taxon>Eukaryota</taxon>
        <taxon>Metazoa</taxon>
        <taxon>Ecdysozoa</taxon>
        <taxon>Nematoda</taxon>
        <taxon>Chromadorea</taxon>
        <taxon>Rhabditida</taxon>
        <taxon>Rhabditina</taxon>
        <taxon>Rhabditomorpha</taxon>
        <taxon>Rhabditoidea</taxon>
        <taxon>Rhabditidae</taxon>
        <taxon>Peloderinae</taxon>
        <taxon>Caenorhabditis</taxon>
    </lineage>
</organism>
<protein>
    <submittedName>
        <fullName evidence="2">Uncharacterized protein</fullName>
    </submittedName>
</protein>